<dbReference type="AlphaFoldDB" id="A0A6L3V408"/>
<proteinExistence type="predicted"/>
<dbReference type="Gene3D" id="3.40.250.10">
    <property type="entry name" value="Rhodanese-like domain"/>
    <property type="match status" value="1"/>
</dbReference>
<organism evidence="1 2">
    <name type="scientific">Cytobacillus depressus</name>
    <dbReference type="NCBI Taxonomy" id="1602942"/>
    <lineage>
        <taxon>Bacteria</taxon>
        <taxon>Bacillati</taxon>
        <taxon>Bacillota</taxon>
        <taxon>Bacilli</taxon>
        <taxon>Bacillales</taxon>
        <taxon>Bacillaceae</taxon>
        <taxon>Cytobacillus</taxon>
    </lineage>
</organism>
<dbReference type="EMBL" id="WBOS01000005">
    <property type="protein sequence ID" value="KAB2334811.1"/>
    <property type="molecule type" value="Genomic_DNA"/>
</dbReference>
<name>A0A6L3V408_9BACI</name>
<gene>
    <name evidence="1" type="ORF">F7731_13700</name>
</gene>
<evidence type="ECO:0008006" key="3">
    <source>
        <dbReference type="Google" id="ProtNLM"/>
    </source>
</evidence>
<keyword evidence="2" id="KW-1185">Reference proteome</keyword>
<evidence type="ECO:0000313" key="1">
    <source>
        <dbReference type="EMBL" id="KAB2334811.1"/>
    </source>
</evidence>
<comment type="caution">
    <text evidence="1">The sequence shown here is derived from an EMBL/GenBank/DDBJ whole genome shotgun (WGS) entry which is preliminary data.</text>
</comment>
<dbReference type="OrthoDB" id="2967651at2"/>
<protein>
    <recommendedName>
        <fullName evidence="3">Sulfurtransferase</fullName>
    </recommendedName>
</protein>
<sequence>MIFLFTVILCIILAAMYIRYFPAGNVKCAKTLSHPIDSIVIVDVRDYNQSYNDPIQGAINIPFAYMKRRYSDISHKNIHIIASDYLEKNMSIRFLRKRGFKIIGYTLTDCKCQ</sequence>
<evidence type="ECO:0000313" key="2">
    <source>
        <dbReference type="Proteomes" id="UP000481030"/>
    </source>
</evidence>
<dbReference type="InterPro" id="IPR036873">
    <property type="entry name" value="Rhodanese-like_dom_sf"/>
</dbReference>
<reference evidence="1 2" key="1">
    <citation type="journal article" date="2016" name="Antonie Van Leeuwenhoek">
        <title>Bacillus depressus sp. nov., isolated from soil of a sunflower field.</title>
        <authorList>
            <person name="Wei X."/>
            <person name="Xin D."/>
            <person name="Xin Y."/>
            <person name="Zhang H."/>
            <person name="Wang T."/>
            <person name="Zhang J."/>
        </authorList>
    </citation>
    <scope>NUCLEOTIDE SEQUENCE [LARGE SCALE GENOMIC DNA]</scope>
    <source>
        <strain evidence="1 2">BZ1</strain>
    </source>
</reference>
<accession>A0A6L3V408</accession>
<dbReference type="SUPFAM" id="SSF52821">
    <property type="entry name" value="Rhodanese/Cell cycle control phosphatase"/>
    <property type="match status" value="1"/>
</dbReference>
<dbReference type="RefSeq" id="WP_151535352.1">
    <property type="nucleotide sequence ID" value="NZ_WBOS01000005.1"/>
</dbReference>
<dbReference type="Proteomes" id="UP000481030">
    <property type="component" value="Unassembled WGS sequence"/>
</dbReference>